<dbReference type="GO" id="GO:0004803">
    <property type="term" value="F:transposase activity"/>
    <property type="evidence" value="ECO:0007669"/>
    <property type="project" value="InterPro"/>
</dbReference>
<name>A0A7W8ILG1_9BACT</name>
<evidence type="ECO:0000313" key="2">
    <source>
        <dbReference type="EMBL" id="MBB5319292.1"/>
    </source>
</evidence>
<feature type="domain" description="Transposase IS110-like N-terminal" evidence="1">
    <location>
        <begin position="14"/>
        <end position="100"/>
    </location>
</feature>
<gene>
    <name evidence="2" type="ORF">HDF09_003998</name>
</gene>
<sequence length="109" mass="12195">MSKRSILVQETMYCGIDVSAKSLIVVIQRGHQRVEQKNFPNNSNGHKALIVWLRKAKSQVRVSLEATGIYSLDLAFALDAAEGIEVAVLNPKVANRFDGRKLMRQTPRC</sequence>
<evidence type="ECO:0000313" key="3">
    <source>
        <dbReference type="Proteomes" id="UP000568106"/>
    </source>
</evidence>
<dbReference type="GO" id="GO:0006313">
    <property type="term" value="P:DNA transposition"/>
    <property type="evidence" value="ECO:0007669"/>
    <property type="project" value="InterPro"/>
</dbReference>
<comment type="caution">
    <text evidence="2">The sequence shown here is derived from an EMBL/GenBank/DDBJ whole genome shotgun (WGS) entry which is preliminary data.</text>
</comment>
<evidence type="ECO:0000259" key="1">
    <source>
        <dbReference type="Pfam" id="PF01548"/>
    </source>
</evidence>
<dbReference type="Pfam" id="PF01548">
    <property type="entry name" value="DEDD_Tnp_IS110"/>
    <property type="match status" value="1"/>
</dbReference>
<dbReference type="GO" id="GO:0003677">
    <property type="term" value="F:DNA binding"/>
    <property type="evidence" value="ECO:0007669"/>
    <property type="project" value="InterPro"/>
</dbReference>
<reference evidence="2" key="1">
    <citation type="submission" date="2020-08" db="EMBL/GenBank/DDBJ databases">
        <title>Genomic Encyclopedia of Type Strains, Phase IV (KMG-V): Genome sequencing to study the core and pangenomes of soil and plant-associated prokaryotes.</title>
        <authorList>
            <person name="Whitman W."/>
        </authorList>
    </citation>
    <scope>NUCLEOTIDE SEQUENCE [LARGE SCALE GENOMIC DNA]</scope>
    <source>
        <strain evidence="2">M8UP27</strain>
    </source>
</reference>
<organism evidence="2 3">
    <name type="scientific">Tunturiibacter empetritectus</name>
    <dbReference type="NCBI Taxonomy" id="3069691"/>
    <lineage>
        <taxon>Bacteria</taxon>
        <taxon>Pseudomonadati</taxon>
        <taxon>Acidobacteriota</taxon>
        <taxon>Terriglobia</taxon>
        <taxon>Terriglobales</taxon>
        <taxon>Acidobacteriaceae</taxon>
        <taxon>Tunturiibacter</taxon>
    </lineage>
</organism>
<dbReference type="EMBL" id="JACHDY010000007">
    <property type="protein sequence ID" value="MBB5319292.1"/>
    <property type="molecule type" value="Genomic_DNA"/>
</dbReference>
<dbReference type="PANTHER" id="PTHR33055">
    <property type="entry name" value="TRANSPOSASE FOR INSERTION SEQUENCE ELEMENT IS1111A"/>
    <property type="match status" value="1"/>
</dbReference>
<dbReference type="InterPro" id="IPR002525">
    <property type="entry name" value="Transp_IS110-like_N"/>
</dbReference>
<keyword evidence="3" id="KW-1185">Reference proteome</keyword>
<proteinExistence type="predicted"/>
<accession>A0A7W8ILG1</accession>
<dbReference type="Proteomes" id="UP000568106">
    <property type="component" value="Unassembled WGS sequence"/>
</dbReference>
<protein>
    <submittedName>
        <fullName evidence="2">Transposase</fullName>
    </submittedName>
</protein>
<dbReference type="InterPro" id="IPR047650">
    <property type="entry name" value="Transpos_IS110"/>
</dbReference>
<dbReference type="AlphaFoldDB" id="A0A7W8ILG1"/>